<reference evidence="1" key="1">
    <citation type="submission" date="2023-07" db="EMBL/GenBank/DDBJ databases">
        <title>Sorghum-associated microbial communities from plants grown in Nebraska, USA.</title>
        <authorList>
            <person name="Schachtman D."/>
        </authorList>
    </citation>
    <scope>NUCLEOTIDE SEQUENCE</scope>
    <source>
        <strain evidence="1">BE80</strain>
    </source>
</reference>
<proteinExistence type="predicted"/>
<sequence length="128" mass="15334">MLTEPCLVHLLTNELDRVEDREFCEEIEAFLENHQDVVYSYIYPRDEEDLADQVNHFAPFNEKGHKPIYINVMSKLSAYWDVTSIKDITRRLASDFLQQEIVNIEFIEVPTYEESQATYEQDYKRFMK</sequence>
<dbReference type="EMBL" id="JAVDTR010000001">
    <property type="protein sequence ID" value="MDR6721611.1"/>
    <property type="molecule type" value="Genomic_DNA"/>
</dbReference>
<dbReference type="RefSeq" id="WP_310135604.1">
    <property type="nucleotide sequence ID" value="NZ_JAVDTR010000001.1"/>
</dbReference>
<accession>A0AAP5LK51</accession>
<organism evidence="1 2">
    <name type="scientific">Paenibacillus amylolyticus</name>
    <dbReference type="NCBI Taxonomy" id="1451"/>
    <lineage>
        <taxon>Bacteria</taxon>
        <taxon>Bacillati</taxon>
        <taxon>Bacillota</taxon>
        <taxon>Bacilli</taxon>
        <taxon>Bacillales</taxon>
        <taxon>Paenibacillaceae</taxon>
        <taxon>Paenibacillus</taxon>
    </lineage>
</organism>
<protein>
    <submittedName>
        <fullName evidence="1">Uncharacterized protein</fullName>
    </submittedName>
</protein>
<dbReference type="Proteomes" id="UP001254832">
    <property type="component" value="Unassembled WGS sequence"/>
</dbReference>
<evidence type="ECO:0000313" key="2">
    <source>
        <dbReference type="Proteomes" id="UP001254832"/>
    </source>
</evidence>
<comment type="caution">
    <text evidence="1">The sequence shown here is derived from an EMBL/GenBank/DDBJ whole genome shotgun (WGS) entry which is preliminary data.</text>
</comment>
<dbReference type="AlphaFoldDB" id="A0AAP5LK51"/>
<evidence type="ECO:0000313" key="1">
    <source>
        <dbReference type="EMBL" id="MDR6721611.1"/>
    </source>
</evidence>
<name>A0AAP5LK51_PAEAM</name>
<gene>
    <name evidence="1" type="ORF">J2W91_000059</name>
</gene>